<feature type="domain" description="UmuC" evidence="2">
    <location>
        <begin position="37"/>
        <end position="150"/>
    </location>
</feature>
<dbReference type="PANTHER" id="PTHR35369:SF2">
    <property type="entry name" value="BLR3025 PROTEIN"/>
    <property type="match status" value="1"/>
</dbReference>
<dbReference type="EMBL" id="SACQ01000002">
    <property type="protein sequence ID" value="RVU31439.1"/>
    <property type="molecule type" value="Genomic_DNA"/>
</dbReference>
<dbReference type="InterPro" id="IPR050356">
    <property type="entry name" value="SulA_CellDiv_inhibitor"/>
</dbReference>
<evidence type="ECO:0000313" key="4">
    <source>
        <dbReference type="Proteomes" id="UP000282818"/>
    </source>
</evidence>
<organism evidence="3 4">
    <name type="scientific">Neptunomonas marina</name>
    <dbReference type="NCBI Taxonomy" id="1815562"/>
    <lineage>
        <taxon>Bacteria</taxon>
        <taxon>Pseudomonadati</taxon>
        <taxon>Pseudomonadota</taxon>
        <taxon>Gammaproteobacteria</taxon>
        <taxon>Oceanospirillales</taxon>
        <taxon>Oceanospirillaceae</taxon>
        <taxon>Neptunomonas</taxon>
    </lineage>
</organism>
<dbReference type="Proteomes" id="UP000282818">
    <property type="component" value="Unassembled WGS sequence"/>
</dbReference>
<dbReference type="AlphaFoldDB" id="A0A437QAK0"/>
<gene>
    <name evidence="3" type="ORF">EOE65_05495</name>
</gene>
<dbReference type="CDD" id="cd03468">
    <property type="entry name" value="PolY_like"/>
    <property type="match status" value="1"/>
</dbReference>
<keyword evidence="4" id="KW-1185">Reference proteome</keyword>
<dbReference type="SUPFAM" id="SSF56672">
    <property type="entry name" value="DNA/RNA polymerases"/>
    <property type="match status" value="1"/>
</dbReference>
<evidence type="ECO:0000259" key="2">
    <source>
        <dbReference type="Pfam" id="PF00817"/>
    </source>
</evidence>
<dbReference type="GO" id="GO:0006281">
    <property type="term" value="P:DNA repair"/>
    <property type="evidence" value="ECO:0007669"/>
    <property type="project" value="InterPro"/>
</dbReference>
<name>A0A437QAK0_9GAMM</name>
<accession>A0A437QAK0</accession>
<sequence length="473" mass="53372">MAGSLWCYLHFPLLPLEARYTDQACSQAAALLDERGTHVLLCNAAATAQGVSAGMAIATAYSLAPELRCYTRHPEQEPGSLEALAMWAGRFSAQISLYPPYGLLLEADSMLHYFGGLSPYLAQLHSALDTLHWSAEIATGHTPLAAKVLAETGGFTAEEASAHCTRLERLPIRGLNLEQKVIQRLEGMGIQHVKQLRALPSDALTRRFGKTLPRYLAQLFGEQPDPPRYFTPPKHFTRHLILPHELEHSGGLRFPLRRLLAEMEGYLRQCQLSAQETTLTLRLRDLETQELQVRHSRAELQASVWMPLWELRLERVRLTQPVIEITLRAQGLAPLEVTTTDLFNSATAVDTPEHLVSKLQTRLGIDAVQRMVMVADHRPEKSYRWVLPDSRCKEVHLPPSGARPHWLLPKPAGLAAAEITQWQPLCGPERIVGGWWDNLPVRRDYYIARSPDGRLGWIFRDANRQWYLHGWFG</sequence>
<proteinExistence type="predicted"/>
<dbReference type="RefSeq" id="WP_127693297.1">
    <property type="nucleotide sequence ID" value="NZ_SACQ01000002.1"/>
</dbReference>
<reference evidence="3 4" key="1">
    <citation type="submission" date="2019-01" db="EMBL/GenBank/DDBJ databases">
        <authorList>
            <person name="Chen W.-M."/>
        </authorList>
    </citation>
    <scope>NUCLEOTIDE SEQUENCE [LARGE SCALE GENOMIC DNA]</scope>
    <source>
        <strain evidence="3 4">HPM-16</strain>
    </source>
</reference>
<dbReference type="InterPro" id="IPR001126">
    <property type="entry name" value="UmuC"/>
</dbReference>
<evidence type="ECO:0000313" key="3">
    <source>
        <dbReference type="EMBL" id="RVU31439.1"/>
    </source>
</evidence>
<evidence type="ECO:0000256" key="1">
    <source>
        <dbReference type="ARBA" id="ARBA00022763"/>
    </source>
</evidence>
<dbReference type="InterPro" id="IPR043502">
    <property type="entry name" value="DNA/RNA_pol_sf"/>
</dbReference>
<keyword evidence="1" id="KW-0227">DNA damage</keyword>
<comment type="caution">
    <text evidence="3">The sequence shown here is derived from an EMBL/GenBank/DDBJ whole genome shotgun (WGS) entry which is preliminary data.</text>
</comment>
<dbReference type="Pfam" id="PF00817">
    <property type="entry name" value="IMS"/>
    <property type="match status" value="1"/>
</dbReference>
<protein>
    <submittedName>
        <fullName evidence="3">DNA polymerase Y family protein</fullName>
    </submittedName>
</protein>
<dbReference type="PANTHER" id="PTHR35369">
    <property type="entry name" value="BLR3025 PROTEIN-RELATED"/>
    <property type="match status" value="1"/>
</dbReference>